<dbReference type="Proteomes" id="UP001163064">
    <property type="component" value="Unassembled WGS sequence"/>
</dbReference>
<feature type="region of interest" description="Disordered" evidence="1">
    <location>
        <begin position="99"/>
        <end position="121"/>
    </location>
</feature>
<proteinExistence type="predicted"/>
<gene>
    <name evidence="2" type="ORF">OFY01_18835</name>
</gene>
<evidence type="ECO:0000313" key="2">
    <source>
        <dbReference type="EMBL" id="MCX3061779.1"/>
    </source>
</evidence>
<protein>
    <recommendedName>
        <fullName evidence="4">WXG100 family type VII secretion target</fullName>
    </recommendedName>
</protein>
<comment type="caution">
    <text evidence="2">The sequence shown here is derived from an EMBL/GenBank/DDBJ whole genome shotgun (WGS) entry which is preliminary data.</text>
</comment>
<keyword evidence="3" id="KW-1185">Reference proteome</keyword>
<accession>A0ABT3TXK4</accession>
<evidence type="ECO:0008006" key="4">
    <source>
        <dbReference type="Google" id="ProtNLM"/>
    </source>
</evidence>
<reference evidence="2" key="1">
    <citation type="submission" date="2022-10" db="EMBL/GenBank/DDBJ databases">
        <title>Streptomyces beihaiensis sp. nov., a chitin degrading actinobacterium, isolated from shrimp pond soil.</title>
        <authorList>
            <person name="Xie J."/>
            <person name="Shen N."/>
        </authorList>
    </citation>
    <scope>NUCLEOTIDE SEQUENCE</scope>
    <source>
        <strain evidence="2">GXMU-J5</strain>
    </source>
</reference>
<sequence length="375" mass="39778">MTLAVEPNDLTGYAGQVRRAHEDFTAATSYMSSNTTIGFSCSGGLWDKFFIDHVEKTRQTKDIISRFSTVLGSSEKELGKTATWYQTVDLAQARKLDATYPGTSRPSPVHRTRPRPGSGSTFQDVCDATGQLKPAGSANGWIQGHMAEFDFAPANKTAGTLLDIASPTSLVNEGLKLAFDIDILGTASNWLTGDWQSYASCADAWHCMGNFCADVAANLMHGNQVLATTWRGNAADAAWKYFDNLARKLDAARDAFHSLRDHYKDVAAAVFSLADVVKGAIVNICDLAAQAAIGAAASTATAATGVGLLGSFVGAAFVAERVSAMVEEYGRLVANYEKVVTALTGALGSAGFIAELCTDLKKFPVVGNAYDNALV</sequence>
<dbReference type="RefSeq" id="WP_266601409.1">
    <property type="nucleotide sequence ID" value="NZ_JAPHNL010000240.1"/>
</dbReference>
<evidence type="ECO:0000256" key="1">
    <source>
        <dbReference type="SAM" id="MobiDB-lite"/>
    </source>
</evidence>
<organism evidence="2 3">
    <name type="scientific">Streptomyces beihaiensis</name>
    <dbReference type="NCBI Taxonomy" id="2984495"/>
    <lineage>
        <taxon>Bacteria</taxon>
        <taxon>Bacillati</taxon>
        <taxon>Actinomycetota</taxon>
        <taxon>Actinomycetes</taxon>
        <taxon>Kitasatosporales</taxon>
        <taxon>Streptomycetaceae</taxon>
        <taxon>Streptomyces</taxon>
    </lineage>
</organism>
<evidence type="ECO:0000313" key="3">
    <source>
        <dbReference type="Proteomes" id="UP001163064"/>
    </source>
</evidence>
<dbReference type="EMBL" id="JAPHNL010000240">
    <property type="protein sequence ID" value="MCX3061779.1"/>
    <property type="molecule type" value="Genomic_DNA"/>
</dbReference>
<name>A0ABT3TXK4_9ACTN</name>